<dbReference type="InterPro" id="IPR050401">
    <property type="entry name" value="Cyclic_nucleotide_synthase"/>
</dbReference>
<comment type="subcellular location">
    <subcellularLocation>
        <location evidence="2">Membrane</location>
    </subcellularLocation>
</comment>
<dbReference type="Proteomes" id="UP001303046">
    <property type="component" value="Unassembled WGS sequence"/>
</dbReference>
<dbReference type="CDD" id="cd07302">
    <property type="entry name" value="CHD"/>
    <property type="match status" value="1"/>
</dbReference>
<keyword evidence="13" id="KW-1185">Reference proteome</keyword>
<feature type="domain" description="Guanylate cyclase" evidence="11">
    <location>
        <begin position="79"/>
        <end position="165"/>
    </location>
</feature>
<evidence type="ECO:0000256" key="8">
    <source>
        <dbReference type="ARBA" id="ARBA00023180"/>
    </source>
</evidence>
<dbReference type="SUPFAM" id="SSF55073">
    <property type="entry name" value="Nucleotide cyclase"/>
    <property type="match status" value="1"/>
</dbReference>
<evidence type="ECO:0000256" key="4">
    <source>
        <dbReference type="ARBA" id="ARBA00022741"/>
    </source>
</evidence>
<dbReference type="Gene3D" id="3.30.70.1230">
    <property type="entry name" value="Nucleotide cyclase"/>
    <property type="match status" value="1"/>
</dbReference>
<gene>
    <name evidence="12" type="primary">Necator_chrIII.g10965</name>
    <name evidence="12" type="ORF">RB195_010200</name>
</gene>
<sequence>MNSKSRNLMDHVMNMLEMHASSLEDEVAERTKELIEKKKSNILLYRMLPRFLPFHLFCWQVAEKLKLGQNVEPETYESVETIGDAYLCVSGLPNRNGRDHVKEINSMSLGFMRSLVGFRIPHLPGENLNLRVGFHTRSVVAGVVGLSMPRYCLFGDTVNTASRMESSGKPGMIHISSDANNLLHEVGGYVTEPRGENLFQGKGVMETFWLLGPTDGTHQLKFNRKRLSQAIFKIKAISDQLKLS</sequence>
<evidence type="ECO:0000313" key="12">
    <source>
        <dbReference type="EMBL" id="KAK6742786.1"/>
    </source>
</evidence>
<dbReference type="EMBL" id="JAVFWL010000003">
    <property type="protein sequence ID" value="KAK6742786.1"/>
    <property type="molecule type" value="Genomic_DNA"/>
</dbReference>
<comment type="catalytic activity">
    <reaction evidence="1">
        <text>GTP = 3',5'-cyclic GMP + diphosphate</text>
        <dbReference type="Rhea" id="RHEA:13665"/>
        <dbReference type="ChEBI" id="CHEBI:33019"/>
        <dbReference type="ChEBI" id="CHEBI:37565"/>
        <dbReference type="ChEBI" id="CHEBI:57746"/>
        <dbReference type="EC" id="4.6.1.2"/>
    </reaction>
</comment>
<keyword evidence="4" id="KW-0547">Nucleotide-binding</keyword>
<protein>
    <recommendedName>
        <fullName evidence="11">Guanylate cyclase domain-containing protein</fullName>
    </recommendedName>
</protein>
<evidence type="ECO:0000256" key="5">
    <source>
        <dbReference type="ARBA" id="ARBA00022989"/>
    </source>
</evidence>
<comment type="caution">
    <text evidence="12">The sequence shown here is derived from an EMBL/GenBank/DDBJ whole genome shotgun (WGS) entry which is preliminary data.</text>
</comment>
<evidence type="ECO:0000256" key="10">
    <source>
        <dbReference type="RuleBase" id="RU000405"/>
    </source>
</evidence>
<dbReference type="PANTHER" id="PTHR11920">
    <property type="entry name" value="GUANYLYL CYCLASE"/>
    <property type="match status" value="1"/>
</dbReference>
<keyword evidence="5" id="KW-1133">Transmembrane helix</keyword>
<dbReference type="PROSITE" id="PS50125">
    <property type="entry name" value="GUANYLATE_CYCLASE_2"/>
    <property type="match status" value="1"/>
</dbReference>
<evidence type="ECO:0000256" key="1">
    <source>
        <dbReference type="ARBA" id="ARBA00001436"/>
    </source>
</evidence>
<evidence type="ECO:0000259" key="11">
    <source>
        <dbReference type="PROSITE" id="PS50125"/>
    </source>
</evidence>
<dbReference type="InterPro" id="IPR018297">
    <property type="entry name" value="A/G_cyclase_CS"/>
</dbReference>
<dbReference type="Pfam" id="PF00211">
    <property type="entry name" value="Guanylate_cyc"/>
    <property type="match status" value="1"/>
</dbReference>
<reference evidence="12 13" key="1">
    <citation type="submission" date="2023-08" db="EMBL/GenBank/DDBJ databases">
        <title>A Necator americanus chromosomal reference genome.</title>
        <authorList>
            <person name="Ilik V."/>
            <person name="Petrzelkova K.J."/>
            <person name="Pardy F."/>
            <person name="Fuh T."/>
            <person name="Niatou-Singa F.S."/>
            <person name="Gouil Q."/>
            <person name="Baker L."/>
            <person name="Ritchie M.E."/>
            <person name="Jex A.R."/>
            <person name="Gazzola D."/>
            <person name="Li H."/>
            <person name="Toshio Fujiwara R."/>
            <person name="Zhan B."/>
            <person name="Aroian R.V."/>
            <person name="Pafco B."/>
            <person name="Schwarz E.M."/>
        </authorList>
    </citation>
    <scope>NUCLEOTIDE SEQUENCE [LARGE SCALE GENOMIC DNA]</scope>
    <source>
        <strain evidence="12 13">Aroian</strain>
        <tissue evidence="12">Whole animal</tissue>
    </source>
</reference>
<evidence type="ECO:0000256" key="2">
    <source>
        <dbReference type="ARBA" id="ARBA00004370"/>
    </source>
</evidence>
<dbReference type="InterPro" id="IPR029787">
    <property type="entry name" value="Nucleotide_cyclase"/>
</dbReference>
<keyword evidence="8" id="KW-0325">Glycoprotein</keyword>
<comment type="similarity">
    <text evidence="10">Belongs to the adenylyl cyclase class-4/guanylyl cyclase family.</text>
</comment>
<dbReference type="PANTHER" id="PTHR11920:SF495">
    <property type="entry name" value="RECEPTOR-TYPE GUANYLATE CYCLASE GCY-7"/>
    <property type="match status" value="1"/>
</dbReference>
<name>A0ABR1CY37_NECAM</name>
<evidence type="ECO:0000313" key="13">
    <source>
        <dbReference type="Proteomes" id="UP001303046"/>
    </source>
</evidence>
<evidence type="ECO:0000256" key="6">
    <source>
        <dbReference type="ARBA" id="ARBA00023136"/>
    </source>
</evidence>
<keyword evidence="7" id="KW-0675">Receptor</keyword>
<evidence type="ECO:0000256" key="7">
    <source>
        <dbReference type="ARBA" id="ARBA00023170"/>
    </source>
</evidence>
<accession>A0ABR1CY37</accession>
<keyword evidence="6" id="KW-0472">Membrane</keyword>
<evidence type="ECO:0000256" key="9">
    <source>
        <dbReference type="ARBA" id="ARBA00023239"/>
    </source>
</evidence>
<proteinExistence type="inferred from homology"/>
<dbReference type="SMART" id="SM00044">
    <property type="entry name" value="CYCc"/>
    <property type="match status" value="1"/>
</dbReference>
<dbReference type="PROSITE" id="PS00452">
    <property type="entry name" value="GUANYLATE_CYCLASE_1"/>
    <property type="match status" value="1"/>
</dbReference>
<keyword evidence="3" id="KW-0812">Transmembrane</keyword>
<dbReference type="InterPro" id="IPR001054">
    <property type="entry name" value="A/G_cyclase"/>
</dbReference>
<keyword evidence="9 10" id="KW-0456">Lyase</keyword>
<evidence type="ECO:0000256" key="3">
    <source>
        <dbReference type="ARBA" id="ARBA00022692"/>
    </source>
</evidence>
<organism evidence="12 13">
    <name type="scientific">Necator americanus</name>
    <name type="common">Human hookworm</name>
    <dbReference type="NCBI Taxonomy" id="51031"/>
    <lineage>
        <taxon>Eukaryota</taxon>
        <taxon>Metazoa</taxon>
        <taxon>Ecdysozoa</taxon>
        <taxon>Nematoda</taxon>
        <taxon>Chromadorea</taxon>
        <taxon>Rhabditida</taxon>
        <taxon>Rhabditina</taxon>
        <taxon>Rhabditomorpha</taxon>
        <taxon>Strongyloidea</taxon>
        <taxon>Ancylostomatidae</taxon>
        <taxon>Bunostominae</taxon>
        <taxon>Necator</taxon>
    </lineage>
</organism>